<comment type="subcellular location">
    <subcellularLocation>
        <location evidence="1">Cell membrane</location>
        <topology evidence="1">Multi-pass membrane protein</topology>
    </subcellularLocation>
</comment>
<feature type="domain" description="Major facilitator superfamily (MFS) profile" evidence="7">
    <location>
        <begin position="8"/>
        <end position="417"/>
    </location>
</feature>
<dbReference type="InterPro" id="IPR050382">
    <property type="entry name" value="MFS_Na/Anion_cotransporter"/>
</dbReference>
<dbReference type="CDD" id="cd17319">
    <property type="entry name" value="MFS_ExuT_GudP_like"/>
    <property type="match status" value="1"/>
</dbReference>
<evidence type="ECO:0000256" key="4">
    <source>
        <dbReference type="ARBA" id="ARBA00022989"/>
    </source>
</evidence>
<keyword evidence="4 6" id="KW-1133">Transmembrane helix</keyword>
<dbReference type="SUPFAM" id="SSF103473">
    <property type="entry name" value="MFS general substrate transporter"/>
    <property type="match status" value="1"/>
</dbReference>
<name>A0A0B5QGB6_CLOBE</name>
<dbReference type="AlphaFoldDB" id="A0A0B5QGB6"/>
<evidence type="ECO:0000259" key="7">
    <source>
        <dbReference type="PROSITE" id="PS50850"/>
    </source>
</evidence>
<accession>A0A0B5QGB6</accession>
<evidence type="ECO:0000256" key="6">
    <source>
        <dbReference type="SAM" id="Phobius"/>
    </source>
</evidence>
<feature type="transmembrane region" description="Helical" evidence="6">
    <location>
        <begin position="43"/>
        <end position="64"/>
    </location>
</feature>
<dbReference type="Pfam" id="PF07690">
    <property type="entry name" value="MFS_1"/>
    <property type="match status" value="1"/>
</dbReference>
<feature type="transmembrane region" description="Helical" evidence="6">
    <location>
        <begin position="76"/>
        <end position="105"/>
    </location>
</feature>
<evidence type="ECO:0000313" key="9">
    <source>
        <dbReference type="Proteomes" id="UP000031866"/>
    </source>
</evidence>
<dbReference type="InterPro" id="IPR011701">
    <property type="entry name" value="MFS"/>
</dbReference>
<dbReference type="Proteomes" id="UP000031866">
    <property type="component" value="Chromosome"/>
</dbReference>
<evidence type="ECO:0000256" key="5">
    <source>
        <dbReference type="ARBA" id="ARBA00023136"/>
    </source>
</evidence>
<feature type="transmembrane region" description="Helical" evidence="6">
    <location>
        <begin position="227"/>
        <end position="248"/>
    </location>
</feature>
<dbReference type="KEGG" id="cbei:LF65_00636"/>
<dbReference type="PANTHER" id="PTHR11662:SF399">
    <property type="entry name" value="FI19708P1-RELATED"/>
    <property type="match status" value="1"/>
</dbReference>
<dbReference type="STRING" id="1520.LF65_00636"/>
<evidence type="ECO:0000313" key="8">
    <source>
        <dbReference type="EMBL" id="AJG97271.2"/>
    </source>
</evidence>
<feature type="transmembrane region" description="Helical" evidence="6">
    <location>
        <begin position="362"/>
        <end position="385"/>
    </location>
</feature>
<dbReference type="InterPro" id="IPR036259">
    <property type="entry name" value="MFS_trans_sf"/>
</dbReference>
<dbReference type="InterPro" id="IPR020846">
    <property type="entry name" value="MFS_dom"/>
</dbReference>
<reference evidence="9" key="1">
    <citation type="submission" date="2014-12" db="EMBL/GenBank/DDBJ databases">
        <title>Genome sequence of Clostridium beijerinckii strain 59B.</title>
        <authorList>
            <person name="Little G.T."/>
            <person name="Minton N.P."/>
        </authorList>
    </citation>
    <scope>NUCLEOTIDE SEQUENCE [LARGE SCALE GENOMIC DNA]</scope>
    <source>
        <strain evidence="9">59B</strain>
    </source>
</reference>
<feature type="transmembrane region" description="Helical" evidence="6">
    <location>
        <begin position="303"/>
        <end position="322"/>
    </location>
</feature>
<protein>
    <submittedName>
        <fullName evidence="8">Hexuronate transporter</fullName>
    </submittedName>
</protein>
<evidence type="ECO:0000256" key="3">
    <source>
        <dbReference type="ARBA" id="ARBA00022692"/>
    </source>
</evidence>
<proteinExistence type="predicted"/>
<feature type="transmembrane region" description="Helical" evidence="6">
    <location>
        <begin position="260"/>
        <end position="283"/>
    </location>
</feature>
<evidence type="ECO:0000256" key="1">
    <source>
        <dbReference type="ARBA" id="ARBA00004651"/>
    </source>
</evidence>
<keyword evidence="3 6" id="KW-0812">Transmembrane</keyword>
<sequence>MDKRRNVVLFLLFLAGVVNYLDRSALSISAPFIQKDLSLSAAQMGIVFSCFSVGYALFNIVGGIASDKFGARNTLLVAMIVWSAFSGSVALAMGLASLIVIRILFGMGEGPLSTTTNKMINSWFPPNKRAGTMGIASSGTPLGGAIAGPIVGFICLKYSWRMSFIFIMCVGFVWAFAWWKFVKERPHDHIDLENVRNNKVVSKEINSNEETPAYKIKTSFYLKQKTIIFNAIAFFSYNYILFFFLTWYPSYLVKERGLSVATMSVVNMIPWTLGLIALGSGGVFSDRLVKKFKDKHILFSRKIIIVCCLFIAAVSITLSGSIQNLAASVAMLAIAVFFMYLTGAIYWGVVNDVVDQHNVGSVGGFMHAIGNCAGILGPIVTGYIVQFTGSFSTAFIFAGAIALMGSLGALKFIKPIPKNLYEDAPKVAINNK</sequence>
<gene>
    <name evidence="8" type="ORF">LF65_00636</name>
</gene>
<organism evidence="8 9">
    <name type="scientific">Clostridium beijerinckii</name>
    <name type="common">Clostridium MP</name>
    <dbReference type="NCBI Taxonomy" id="1520"/>
    <lineage>
        <taxon>Bacteria</taxon>
        <taxon>Bacillati</taxon>
        <taxon>Bacillota</taxon>
        <taxon>Clostridia</taxon>
        <taxon>Eubacteriales</taxon>
        <taxon>Clostridiaceae</taxon>
        <taxon>Clostridium</taxon>
    </lineage>
</organism>
<keyword evidence="5 6" id="KW-0472">Membrane</keyword>
<keyword evidence="2" id="KW-0813">Transport</keyword>
<dbReference type="PROSITE" id="PS50850">
    <property type="entry name" value="MFS"/>
    <property type="match status" value="1"/>
</dbReference>
<feature type="transmembrane region" description="Helical" evidence="6">
    <location>
        <begin position="391"/>
        <end position="410"/>
    </location>
</feature>
<dbReference type="OrthoDB" id="6360at2"/>
<dbReference type="EMBL" id="CP010086">
    <property type="protein sequence ID" value="AJG97271.2"/>
    <property type="molecule type" value="Genomic_DNA"/>
</dbReference>
<feature type="transmembrane region" description="Helical" evidence="6">
    <location>
        <begin position="328"/>
        <end position="350"/>
    </location>
</feature>
<dbReference type="GO" id="GO:0005886">
    <property type="term" value="C:plasma membrane"/>
    <property type="evidence" value="ECO:0007669"/>
    <property type="project" value="UniProtKB-SubCell"/>
</dbReference>
<dbReference type="GO" id="GO:0022857">
    <property type="term" value="F:transmembrane transporter activity"/>
    <property type="evidence" value="ECO:0007669"/>
    <property type="project" value="InterPro"/>
</dbReference>
<dbReference type="Gene3D" id="1.20.1250.20">
    <property type="entry name" value="MFS general substrate transporter like domains"/>
    <property type="match status" value="2"/>
</dbReference>
<evidence type="ECO:0000256" key="2">
    <source>
        <dbReference type="ARBA" id="ARBA00022448"/>
    </source>
</evidence>
<dbReference type="PANTHER" id="PTHR11662">
    <property type="entry name" value="SOLUTE CARRIER FAMILY 17"/>
    <property type="match status" value="1"/>
</dbReference>
<feature type="transmembrane region" description="Helical" evidence="6">
    <location>
        <begin position="158"/>
        <end position="179"/>
    </location>
</feature>